<feature type="region of interest" description="Disordered" evidence="1">
    <location>
        <begin position="1"/>
        <end position="37"/>
    </location>
</feature>
<organism evidence="2 3">
    <name type="scientific">Gigaspora margarita</name>
    <dbReference type="NCBI Taxonomy" id="4874"/>
    <lineage>
        <taxon>Eukaryota</taxon>
        <taxon>Fungi</taxon>
        <taxon>Fungi incertae sedis</taxon>
        <taxon>Mucoromycota</taxon>
        <taxon>Glomeromycotina</taxon>
        <taxon>Glomeromycetes</taxon>
        <taxon>Diversisporales</taxon>
        <taxon>Gigasporaceae</taxon>
        <taxon>Gigaspora</taxon>
    </lineage>
</organism>
<feature type="region of interest" description="Disordered" evidence="1">
    <location>
        <begin position="158"/>
        <end position="177"/>
    </location>
</feature>
<protein>
    <submittedName>
        <fullName evidence="2">12236_t:CDS:1</fullName>
    </submittedName>
</protein>
<accession>A0ABN7WK48</accession>
<feature type="compositionally biased region" description="Basic and acidic residues" evidence="1">
    <location>
        <begin position="1"/>
        <end position="10"/>
    </location>
</feature>
<evidence type="ECO:0000313" key="2">
    <source>
        <dbReference type="EMBL" id="CAG8833572.1"/>
    </source>
</evidence>
<name>A0ABN7WK48_GIGMA</name>
<dbReference type="Proteomes" id="UP000789901">
    <property type="component" value="Unassembled WGS sequence"/>
</dbReference>
<feature type="non-terminal residue" evidence="2">
    <location>
        <position position="1"/>
    </location>
</feature>
<feature type="non-terminal residue" evidence="2">
    <location>
        <position position="177"/>
    </location>
</feature>
<keyword evidence="3" id="KW-1185">Reference proteome</keyword>
<sequence>GIEVRVDNQKNENVVVNKNAEDEPNNDSNKNSGIIPLKTCDKRDGLDDIKTVGINNKSNRCNIFVYCWTVAGTGDANMINVVTKMKSGVSPFKNKKTKLEGNLVPTEGGYPSTKGLKKDQSQGSIVQGMNIGNKSNSSNGIILVNKIKGERDKEKRIAVSNDRRYQTSNEKIDDLSI</sequence>
<evidence type="ECO:0000313" key="3">
    <source>
        <dbReference type="Proteomes" id="UP000789901"/>
    </source>
</evidence>
<comment type="caution">
    <text evidence="2">The sequence shown here is derived from an EMBL/GenBank/DDBJ whole genome shotgun (WGS) entry which is preliminary data.</text>
</comment>
<evidence type="ECO:0000256" key="1">
    <source>
        <dbReference type="SAM" id="MobiDB-lite"/>
    </source>
</evidence>
<gene>
    <name evidence="2" type="ORF">GMARGA_LOCUS31622</name>
</gene>
<dbReference type="EMBL" id="CAJVQB010047678">
    <property type="protein sequence ID" value="CAG8833572.1"/>
    <property type="molecule type" value="Genomic_DNA"/>
</dbReference>
<proteinExistence type="predicted"/>
<reference evidence="2 3" key="1">
    <citation type="submission" date="2021-06" db="EMBL/GenBank/DDBJ databases">
        <authorList>
            <person name="Kallberg Y."/>
            <person name="Tangrot J."/>
            <person name="Rosling A."/>
        </authorList>
    </citation>
    <scope>NUCLEOTIDE SEQUENCE [LARGE SCALE GENOMIC DNA]</scope>
    <source>
        <strain evidence="2 3">120-4 pot B 10/14</strain>
    </source>
</reference>